<sequence>MTCMQYPSHKLRTQGPKFAVSCHGEGHRMPQAKDQKKKEKEELRKDKIVEMGAIFFPNSLLSERLNKESNVGSWLWNDEPVEGNLRTPTPRHH</sequence>
<proteinExistence type="predicted"/>
<comment type="caution">
    <text evidence="1">The sequence shown here is derived from an EMBL/GenBank/DDBJ whole genome shotgun (WGS) entry which is preliminary data.</text>
</comment>
<feature type="non-terminal residue" evidence="1">
    <location>
        <position position="1"/>
    </location>
</feature>
<reference evidence="1 2" key="1">
    <citation type="journal article" date="2021" name="Hortic Res">
        <title>The domestication of Cucurbita argyrosperma as revealed by the genome of its wild relative.</title>
        <authorList>
            <person name="Barrera-Redondo J."/>
            <person name="Sanchez-de la Vega G."/>
            <person name="Aguirre-Liguori J.A."/>
            <person name="Castellanos-Morales G."/>
            <person name="Gutierrez-Guerrero Y.T."/>
            <person name="Aguirre-Dugua X."/>
            <person name="Aguirre-Planter E."/>
            <person name="Tenaillon M.I."/>
            <person name="Lira-Saade R."/>
            <person name="Eguiarte L.E."/>
        </authorList>
    </citation>
    <scope>NUCLEOTIDE SEQUENCE [LARGE SCALE GENOMIC DNA]</scope>
    <source>
        <strain evidence="1">JBR-2021</strain>
    </source>
</reference>
<evidence type="ECO:0000313" key="1">
    <source>
        <dbReference type="EMBL" id="KAG6578761.1"/>
    </source>
</evidence>
<gene>
    <name evidence="1" type="ORF">SDJN03_23209</name>
</gene>
<organism evidence="1 2">
    <name type="scientific">Cucurbita argyrosperma subsp. sororia</name>
    <dbReference type="NCBI Taxonomy" id="37648"/>
    <lineage>
        <taxon>Eukaryota</taxon>
        <taxon>Viridiplantae</taxon>
        <taxon>Streptophyta</taxon>
        <taxon>Embryophyta</taxon>
        <taxon>Tracheophyta</taxon>
        <taxon>Spermatophyta</taxon>
        <taxon>Magnoliopsida</taxon>
        <taxon>eudicotyledons</taxon>
        <taxon>Gunneridae</taxon>
        <taxon>Pentapetalae</taxon>
        <taxon>rosids</taxon>
        <taxon>fabids</taxon>
        <taxon>Cucurbitales</taxon>
        <taxon>Cucurbitaceae</taxon>
        <taxon>Cucurbiteae</taxon>
        <taxon>Cucurbita</taxon>
    </lineage>
</organism>
<protein>
    <submittedName>
        <fullName evidence="1">Uncharacterized protein</fullName>
    </submittedName>
</protein>
<keyword evidence="2" id="KW-1185">Reference proteome</keyword>
<accession>A0AAV6MC91</accession>
<evidence type="ECO:0000313" key="2">
    <source>
        <dbReference type="Proteomes" id="UP000685013"/>
    </source>
</evidence>
<dbReference type="Proteomes" id="UP000685013">
    <property type="component" value="Chromosome 15"/>
</dbReference>
<dbReference type="EMBL" id="JAGKQH010000015">
    <property type="protein sequence ID" value="KAG6578761.1"/>
    <property type="molecule type" value="Genomic_DNA"/>
</dbReference>
<name>A0AAV6MC91_9ROSI</name>
<dbReference type="AlphaFoldDB" id="A0AAV6MC91"/>